<keyword evidence="7" id="KW-0067">ATP-binding</keyword>
<dbReference type="InterPro" id="IPR039421">
    <property type="entry name" value="Type_1_exporter"/>
</dbReference>
<dbReference type="InterPro" id="IPR036640">
    <property type="entry name" value="ABC1_TM_sf"/>
</dbReference>
<dbReference type="CDD" id="cd03249">
    <property type="entry name" value="ABC_MTABC3_MDL1_MDL2"/>
    <property type="match status" value="2"/>
</dbReference>
<dbReference type="InterPro" id="IPR003439">
    <property type="entry name" value="ABC_transporter-like_ATP-bd"/>
</dbReference>
<keyword evidence="5" id="KW-0677">Repeat</keyword>
<evidence type="ECO:0000256" key="6">
    <source>
        <dbReference type="ARBA" id="ARBA00022741"/>
    </source>
</evidence>
<keyword evidence="6" id="KW-0547">Nucleotide-binding</keyword>
<feature type="domain" description="ABC transmembrane type-1" evidence="14">
    <location>
        <begin position="17"/>
        <end position="264"/>
    </location>
</feature>
<dbReference type="PROSITE" id="PS50893">
    <property type="entry name" value="ABC_TRANSPORTER_2"/>
    <property type="match status" value="2"/>
</dbReference>
<feature type="transmembrane region" description="Helical" evidence="12">
    <location>
        <begin position="117"/>
        <end position="139"/>
    </location>
</feature>
<evidence type="ECO:0000256" key="1">
    <source>
        <dbReference type="ARBA" id="ARBA00004141"/>
    </source>
</evidence>
<gene>
    <name evidence="15" type="ORF">OXX778_LOCUS11206</name>
</gene>
<evidence type="ECO:0000256" key="12">
    <source>
        <dbReference type="SAM" id="Phobius"/>
    </source>
</evidence>
<keyword evidence="4 12" id="KW-0812">Transmembrane</keyword>
<dbReference type="PANTHER" id="PTHR43394">
    <property type="entry name" value="ATP-DEPENDENT PERMEASE MDL1, MITOCHONDRIAL"/>
    <property type="match status" value="1"/>
</dbReference>
<name>A0A813ZBA3_9BILA</name>
<evidence type="ECO:0000256" key="5">
    <source>
        <dbReference type="ARBA" id="ARBA00022737"/>
    </source>
</evidence>
<dbReference type="InterPro" id="IPR011527">
    <property type="entry name" value="ABC1_TM_dom"/>
</dbReference>
<dbReference type="InterPro" id="IPR017871">
    <property type="entry name" value="ABC_transporter-like_CS"/>
</dbReference>
<feature type="transmembrane region" description="Helical" evidence="12">
    <location>
        <begin position="239"/>
        <end position="257"/>
    </location>
</feature>
<feature type="transmembrane region" description="Helical" evidence="12">
    <location>
        <begin position="735"/>
        <end position="757"/>
    </location>
</feature>
<evidence type="ECO:0000256" key="4">
    <source>
        <dbReference type="ARBA" id="ARBA00022692"/>
    </source>
</evidence>
<protein>
    <submittedName>
        <fullName evidence="15">Uncharacterized protein</fullName>
    </submittedName>
</protein>
<dbReference type="GO" id="GO:0015421">
    <property type="term" value="F:ABC-type oligopeptide transporter activity"/>
    <property type="evidence" value="ECO:0007669"/>
    <property type="project" value="TreeGrafter"/>
</dbReference>
<dbReference type="EMBL" id="CAJNOC010001869">
    <property type="protein sequence ID" value="CAF0897005.1"/>
    <property type="molecule type" value="Genomic_DNA"/>
</dbReference>
<accession>A0A813ZBA3</accession>
<evidence type="ECO:0000259" key="14">
    <source>
        <dbReference type="PROSITE" id="PS50929"/>
    </source>
</evidence>
<feature type="transmembrane region" description="Helical" evidence="12">
    <location>
        <begin position="825"/>
        <end position="852"/>
    </location>
</feature>
<comment type="subcellular location">
    <subcellularLocation>
        <location evidence="1">Membrane</location>
        <topology evidence="1">Multi-pass membrane protein</topology>
    </subcellularLocation>
</comment>
<dbReference type="PANTHER" id="PTHR43394:SF27">
    <property type="entry name" value="ATP-DEPENDENT TRANSLOCASE ABCB1-LIKE"/>
    <property type="match status" value="1"/>
</dbReference>
<evidence type="ECO:0000256" key="3">
    <source>
        <dbReference type="ARBA" id="ARBA00022448"/>
    </source>
</evidence>
<feature type="transmembrane region" description="Helical" evidence="12">
    <location>
        <begin position="199"/>
        <end position="219"/>
    </location>
</feature>
<feature type="domain" description="ABC transporter" evidence="13">
    <location>
        <begin position="300"/>
        <end position="536"/>
    </location>
</feature>
<dbReference type="FunFam" id="1.20.1560.10:FF:000009">
    <property type="entry name" value="ABC transporter B family member 1"/>
    <property type="match status" value="1"/>
</dbReference>
<dbReference type="OrthoDB" id="6500128at2759"/>
<reference evidence="15" key="1">
    <citation type="submission" date="2021-02" db="EMBL/GenBank/DDBJ databases">
        <authorList>
            <person name="Nowell W R."/>
        </authorList>
    </citation>
    <scope>NUCLEOTIDE SEQUENCE</scope>
    <source>
        <strain evidence="15">Ploen Becks lab</strain>
    </source>
</reference>
<evidence type="ECO:0000256" key="11">
    <source>
        <dbReference type="ARBA" id="ARBA00023180"/>
    </source>
</evidence>
<evidence type="ECO:0000256" key="8">
    <source>
        <dbReference type="ARBA" id="ARBA00022967"/>
    </source>
</evidence>
<proteinExistence type="inferred from homology"/>
<feature type="transmembrane region" description="Helical" evidence="12">
    <location>
        <begin position="597"/>
        <end position="620"/>
    </location>
</feature>
<dbReference type="InterPro" id="IPR003593">
    <property type="entry name" value="AAA+_ATPase"/>
</dbReference>
<dbReference type="SUPFAM" id="SSF52540">
    <property type="entry name" value="P-loop containing nucleoside triphosphate hydrolases"/>
    <property type="match status" value="2"/>
</dbReference>
<dbReference type="GO" id="GO:0090374">
    <property type="term" value="P:oligopeptide export from mitochondrion"/>
    <property type="evidence" value="ECO:0007669"/>
    <property type="project" value="TreeGrafter"/>
</dbReference>
<keyword evidence="11" id="KW-0325">Glycoprotein</keyword>
<dbReference type="Gene3D" id="3.40.50.300">
    <property type="entry name" value="P-loop containing nucleotide triphosphate hydrolases"/>
    <property type="match status" value="2"/>
</dbReference>
<organism evidence="15 16">
    <name type="scientific">Brachionus calyciflorus</name>
    <dbReference type="NCBI Taxonomy" id="104777"/>
    <lineage>
        <taxon>Eukaryota</taxon>
        <taxon>Metazoa</taxon>
        <taxon>Spiralia</taxon>
        <taxon>Gnathifera</taxon>
        <taxon>Rotifera</taxon>
        <taxon>Eurotatoria</taxon>
        <taxon>Monogononta</taxon>
        <taxon>Pseudotrocha</taxon>
        <taxon>Ploima</taxon>
        <taxon>Brachionidae</taxon>
        <taxon>Brachionus</taxon>
    </lineage>
</organism>
<dbReference type="CDD" id="cd18577">
    <property type="entry name" value="ABC_6TM_Pgp_ABCB1_D1_like"/>
    <property type="match status" value="1"/>
</dbReference>
<evidence type="ECO:0000313" key="16">
    <source>
        <dbReference type="Proteomes" id="UP000663879"/>
    </source>
</evidence>
<dbReference type="PROSITE" id="PS00211">
    <property type="entry name" value="ABC_TRANSPORTER_1"/>
    <property type="match status" value="2"/>
</dbReference>
<dbReference type="GO" id="GO:0005743">
    <property type="term" value="C:mitochondrial inner membrane"/>
    <property type="evidence" value="ECO:0007669"/>
    <property type="project" value="TreeGrafter"/>
</dbReference>
<dbReference type="FunFam" id="1.20.1560.10:FF:000018">
    <property type="entry name" value="ATP-binding cassette subfamily B member 11"/>
    <property type="match status" value="1"/>
</dbReference>
<dbReference type="PROSITE" id="PS50929">
    <property type="entry name" value="ABC_TM1F"/>
    <property type="match status" value="2"/>
</dbReference>
<keyword evidence="8" id="KW-1278">Translocase</keyword>
<evidence type="ECO:0000256" key="7">
    <source>
        <dbReference type="ARBA" id="ARBA00022840"/>
    </source>
</evidence>
<dbReference type="InterPro" id="IPR027417">
    <property type="entry name" value="P-loop_NTPase"/>
</dbReference>
<dbReference type="SUPFAM" id="SSF90123">
    <property type="entry name" value="ABC transporter transmembrane region"/>
    <property type="match status" value="2"/>
</dbReference>
<dbReference type="Gene3D" id="1.20.1560.10">
    <property type="entry name" value="ABC transporter type 1, transmembrane domain"/>
    <property type="match status" value="1"/>
</dbReference>
<feature type="domain" description="ABC transporter" evidence="13">
    <location>
        <begin position="926"/>
        <end position="1164"/>
    </location>
</feature>
<dbReference type="CDD" id="cd18578">
    <property type="entry name" value="ABC_6TM_Pgp_ABCB1_D2_like"/>
    <property type="match status" value="1"/>
</dbReference>
<dbReference type="Pfam" id="PF00005">
    <property type="entry name" value="ABC_tran"/>
    <property type="match status" value="2"/>
</dbReference>
<dbReference type="GO" id="GO:0005524">
    <property type="term" value="F:ATP binding"/>
    <property type="evidence" value="ECO:0007669"/>
    <property type="project" value="UniProtKB-KW"/>
</dbReference>
<evidence type="ECO:0000256" key="2">
    <source>
        <dbReference type="ARBA" id="ARBA00007577"/>
    </source>
</evidence>
<dbReference type="Pfam" id="PF00664">
    <property type="entry name" value="ABC_membrane"/>
    <property type="match status" value="2"/>
</dbReference>
<sequence length="1172" mass="129871">MTFNQTFYLYDKMVDQAINLSILAVVTMVLNYFQVAFWLMPAERQTRNIRKSLFSSILKQEIGWFDTYKGGSLTNRLTEDINKIKEGFGDKFGNAIQFLSTSIAGLIIGFIRGWELTLVILAISPILVICAAFFTKMVAKLTKNELKSYAKAGAVADEVISSIRTVVAFNGCQKEHERYENKLEEARISGLKKSTAQGLLMGIVWLVVQGGYALGFWYGWTLSEFDPVTLKQKYTVGKILLVFFNIISAVFSLGNAAPFMGTLTIARAAAYEVFSIIDRSPKINSQSEIGEKPDKLIGEIEFEGVDFEYPSRPEIKILQSLSLKIKPGQTIALVGSSGSGKSTCIQLLQRFYDSSKGSVKIDNKDIRSLNINWLRKQLGVVNQEPILFGTTIFENIKFGRDNLTDQEIIKAAQYANAHDFIMKLPKKYETLVGDRGSQLSGGQKQRIAIARALVRNPKILLLDEATSALDNESEAIVQDALDQARLGRTTIIVAHRLSTIRNADIIYALDKGVLAEFGTHEELMSKMGIYYKLVKSQESNATDKDTFSKKKSRDIKSNESIDKISLKVDQERDERIQSKKLPEPSISRAFELNRPELGFILMGCLASFISGAVQPAFSIIFSKVIAVFQICDRDEQKKDVILYCILFISIGIITFFSNIIQYVMFGLSGENMTKRIRSQAFKAILSQEIGYFDKQENNVGTLTTRLAVEAAAVQGATGVRLGGVLMNIGNFGIGLILAFVYGWAVTLVIIAFVPLMIVSGVLQTRLITGFAGKDKEIIEEAGKITSEAISNIRTVAILNKEKHFSKIYSEKIDVPYKAALKSANIYGLMLGVSTSIIFFATATAFLVGGLLVEKGKFGLNFERIMLVFSCVIFGAQSVGQAASLMPDYSKAKVALQKIFELFDKVPAINNWESINGQEMNELNGDITLKSVEFFYPNRPESKILDNMNITIKQGQQIALVGSSGCGKSTITQLLERFYDANSGEVLVNGINIKNLNLHWLRSKIGIVSQEPILFDRSIAENIAYGDNSRNISMTEIIEAAKKANIHDFIVSLPQGYNTNVGSKGTQISGGQKQRISIARALIRDPKILILDEATSALDTESEKIVQEALEKAQKGRTCIIIAHRLSTIKNCDLIFVMQNGKVLEVGNHDQLLKLNGFYAKLNSKNNTTQDIS</sequence>
<keyword evidence="16" id="KW-1185">Reference proteome</keyword>
<dbReference type="Proteomes" id="UP000663879">
    <property type="component" value="Unassembled WGS sequence"/>
</dbReference>
<evidence type="ECO:0000256" key="9">
    <source>
        <dbReference type="ARBA" id="ARBA00022989"/>
    </source>
</evidence>
<dbReference type="SMART" id="SM00382">
    <property type="entry name" value="AAA"/>
    <property type="match status" value="2"/>
</dbReference>
<keyword evidence="10 12" id="KW-0472">Membrane</keyword>
<dbReference type="AlphaFoldDB" id="A0A813ZBA3"/>
<evidence type="ECO:0000259" key="13">
    <source>
        <dbReference type="PROSITE" id="PS50893"/>
    </source>
</evidence>
<feature type="domain" description="ABC transmembrane type-1" evidence="14">
    <location>
        <begin position="601"/>
        <end position="890"/>
    </location>
</feature>
<feature type="transmembrane region" description="Helical" evidence="12">
    <location>
        <begin position="20"/>
        <end position="40"/>
    </location>
</feature>
<evidence type="ECO:0000313" key="15">
    <source>
        <dbReference type="EMBL" id="CAF0897005.1"/>
    </source>
</evidence>
<comment type="caution">
    <text evidence="15">The sequence shown here is derived from an EMBL/GenBank/DDBJ whole genome shotgun (WGS) entry which is preliminary data.</text>
</comment>
<comment type="similarity">
    <text evidence="2">Belongs to the ABC transporter superfamily. ABCB family. Multidrug resistance exporter (TC 3.A.1.201) subfamily.</text>
</comment>
<keyword evidence="3" id="KW-0813">Transport</keyword>
<evidence type="ECO:0000256" key="10">
    <source>
        <dbReference type="ARBA" id="ARBA00023136"/>
    </source>
</evidence>
<keyword evidence="9 12" id="KW-1133">Transmembrane helix</keyword>
<feature type="transmembrane region" description="Helical" evidence="12">
    <location>
        <begin position="640"/>
        <end position="667"/>
    </location>
</feature>
<dbReference type="FunFam" id="3.40.50.300:FF:000479">
    <property type="entry name" value="Multidrug resistance protein 1A"/>
    <property type="match status" value="2"/>
</dbReference>
<dbReference type="GO" id="GO:0016887">
    <property type="term" value="F:ATP hydrolysis activity"/>
    <property type="evidence" value="ECO:0007669"/>
    <property type="project" value="InterPro"/>
</dbReference>